<evidence type="ECO:0000256" key="5">
    <source>
        <dbReference type="ARBA" id="ARBA00023002"/>
    </source>
</evidence>
<evidence type="ECO:0000256" key="4">
    <source>
        <dbReference type="ARBA" id="ARBA00022946"/>
    </source>
</evidence>
<evidence type="ECO:0000256" key="7">
    <source>
        <dbReference type="ARBA" id="ARBA00023317"/>
    </source>
</evidence>
<keyword evidence="4" id="KW-0809">Transit peptide</keyword>
<dbReference type="EC" id="1.2.4.1" evidence="9"/>
<reference evidence="12" key="2">
    <citation type="submission" date="2020-10" db="UniProtKB">
        <authorList>
            <consortium name="WormBaseParasite"/>
        </authorList>
    </citation>
    <scope>IDENTIFICATION</scope>
</reference>
<dbReference type="InterPro" id="IPR001017">
    <property type="entry name" value="DH_E1"/>
</dbReference>
<dbReference type="SUPFAM" id="SSF52518">
    <property type="entry name" value="Thiamin diphosphate-binding fold (THDP-binding)"/>
    <property type="match status" value="1"/>
</dbReference>
<evidence type="ECO:0000313" key="12">
    <source>
        <dbReference type="WBParaSite" id="Pan_g789.t1"/>
    </source>
</evidence>
<keyword evidence="11" id="KW-1185">Reference proteome</keyword>
<dbReference type="GO" id="GO:0005759">
    <property type="term" value="C:mitochondrial matrix"/>
    <property type="evidence" value="ECO:0007669"/>
    <property type="project" value="UniProtKB-SubCell"/>
</dbReference>
<evidence type="ECO:0000256" key="1">
    <source>
        <dbReference type="ARBA" id="ARBA00001964"/>
    </source>
</evidence>
<comment type="subcellular location">
    <subcellularLocation>
        <location evidence="2">Mitochondrion matrix</location>
    </subcellularLocation>
</comment>
<feature type="domain" description="Dehydrogenase E1 component" evidence="10">
    <location>
        <begin position="87"/>
        <end position="382"/>
    </location>
</feature>
<proteinExistence type="predicted"/>
<evidence type="ECO:0000256" key="2">
    <source>
        <dbReference type="ARBA" id="ARBA00004305"/>
    </source>
</evidence>
<dbReference type="AlphaFoldDB" id="A0A7E4W7M3"/>
<dbReference type="PANTHER" id="PTHR11516:SF60">
    <property type="entry name" value="PYRUVATE DEHYDROGENASE E1 COMPONENT SUBUNIT ALPHA"/>
    <property type="match status" value="1"/>
</dbReference>
<dbReference type="FunFam" id="3.40.50.970:FF:000013">
    <property type="entry name" value="Pyruvate dehydrogenase E1 component subunit alpha"/>
    <property type="match status" value="1"/>
</dbReference>
<dbReference type="GO" id="GO:0004739">
    <property type="term" value="F:pyruvate dehydrogenase (acetyl-transferring) activity"/>
    <property type="evidence" value="ECO:0007669"/>
    <property type="project" value="UniProtKB-UniRule"/>
</dbReference>
<dbReference type="InterPro" id="IPR050642">
    <property type="entry name" value="PDH_E1_Alpha_Subunit"/>
</dbReference>
<dbReference type="InterPro" id="IPR029061">
    <property type="entry name" value="THDP-binding"/>
</dbReference>
<dbReference type="PANTHER" id="PTHR11516">
    <property type="entry name" value="PYRUVATE DEHYDROGENASE E1 COMPONENT, ALPHA SUBUNIT BACTERIAL AND ORGANELLAR"/>
    <property type="match status" value="1"/>
</dbReference>
<evidence type="ECO:0000313" key="11">
    <source>
        <dbReference type="Proteomes" id="UP000492821"/>
    </source>
</evidence>
<comment type="catalytic activity">
    <reaction evidence="8 9">
        <text>N(6)-[(R)-lipoyl]-L-lysyl-[protein] + pyruvate + H(+) = N(6)-[(R)-S(8)-acetyldihydrolipoyl]-L-lysyl-[protein] + CO2</text>
        <dbReference type="Rhea" id="RHEA:19189"/>
        <dbReference type="Rhea" id="RHEA-COMP:10474"/>
        <dbReference type="Rhea" id="RHEA-COMP:10478"/>
        <dbReference type="ChEBI" id="CHEBI:15361"/>
        <dbReference type="ChEBI" id="CHEBI:15378"/>
        <dbReference type="ChEBI" id="CHEBI:16526"/>
        <dbReference type="ChEBI" id="CHEBI:83099"/>
        <dbReference type="ChEBI" id="CHEBI:83111"/>
        <dbReference type="EC" id="1.2.4.1"/>
    </reaction>
</comment>
<evidence type="ECO:0000256" key="6">
    <source>
        <dbReference type="ARBA" id="ARBA00023052"/>
    </source>
</evidence>
<evidence type="ECO:0000259" key="10">
    <source>
        <dbReference type="Pfam" id="PF00676"/>
    </source>
</evidence>
<dbReference type="CDD" id="cd02000">
    <property type="entry name" value="TPP_E1_PDC_ADC_BCADC"/>
    <property type="match status" value="1"/>
</dbReference>
<comment type="function">
    <text evidence="9">The pyruvate dehydrogenase complex catalyzes the overall conversion of pyruvate to acetyl-CoA and CO(2).</text>
</comment>
<keyword evidence="5 9" id="KW-0560">Oxidoreductase</keyword>
<protein>
    <recommendedName>
        <fullName evidence="9">Pyruvate dehydrogenase E1 component subunit alpha</fullName>
        <ecNumber evidence="9">1.2.4.1</ecNumber>
    </recommendedName>
</protein>
<name>A0A7E4W7M3_PANRE</name>
<dbReference type="Proteomes" id="UP000492821">
    <property type="component" value="Unassembled WGS sequence"/>
</dbReference>
<evidence type="ECO:0000256" key="3">
    <source>
        <dbReference type="ARBA" id="ARBA00022553"/>
    </source>
</evidence>
<dbReference type="Pfam" id="PF00676">
    <property type="entry name" value="E1_dh"/>
    <property type="match status" value="1"/>
</dbReference>
<dbReference type="GO" id="GO:0006086">
    <property type="term" value="P:pyruvate decarboxylation to acetyl-CoA"/>
    <property type="evidence" value="ECO:0007669"/>
    <property type="project" value="InterPro"/>
</dbReference>
<keyword evidence="3" id="KW-0597">Phosphoprotein</keyword>
<dbReference type="NCBIfam" id="TIGR03182">
    <property type="entry name" value="PDH_E1_alph_y"/>
    <property type="match status" value="1"/>
</dbReference>
<evidence type="ECO:0000256" key="9">
    <source>
        <dbReference type="RuleBase" id="RU361139"/>
    </source>
</evidence>
<reference evidence="11" key="1">
    <citation type="journal article" date="2013" name="Genetics">
        <title>The draft genome and transcriptome of Panagrellus redivivus are shaped by the harsh demands of a free-living lifestyle.</title>
        <authorList>
            <person name="Srinivasan J."/>
            <person name="Dillman A.R."/>
            <person name="Macchietto M.G."/>
            <person name="Heikkinen L."/>
            <person name="Lakso M."/>
            <person name="Fracchia K.M."/>
            <person name="Antoshechkin I."/>
            <person name="Mortazavi A."/>
            <person name="Wong G."/>
            <person name="Sternberg P.W."/>
        </authorList>
    </citation>
    <scope>NUCLEOTIDE SEQUENCE [LARGE SCALE GENOMIC DNA]</scope>
    <source>
        <strain evidence="11">MT8872</strain>
    </source>
</reference>
<comment type="cofactor">
    <cofactor evidence="1 9">
        <name>thiamine diphosphate</name>
        <dbReference type="ChEBI" id="CHEBI:58937"/>
    </cofactor>
</comment>
<dbReference type="WBParaSite" id="Pan_g789.t1">
    <property type="protein sequence ID" value="Pan_g789.t1"/>
    <property type="gene ID" value="Pan_g789"/>
</dbReference>
<dbReference type="Gene3D" id="3.40.50.970">
    <property type="match status" value="1"/>
</dbReference>
<dbReference type="InterPro" id="IPR017597">
    <property type="entry name" value="Pyrv_DH_E1_asu_subgrp-y"/>
</dbReference>
<keyword evidence="7 9" id="KW-0670">Pyruvate</keyword>
<sequence length="423" mass="46503">MDSDNKHCLPFIHADYALHVPDQHSDDHVSSKMVVLRNLALKKVPLYVRTYASSATFQTLPYKLHKLDAAPELEITVSRDEGLEYYRQMQLIRQLENIAGNLYRQQAIRGFCHLSTGQEACAVGVRASMTAEDAAITSYRCHGWTLLCGSTPEAVIGELVGKISGNVYGKGGSMHMYEKNFFGGNGIVGAQISLGAGVALAYKYNKQPNVCFTIYGDGAANQGQFFECTNMAALWKLPCVFVCENNGYGMGTSVDRASADKNFYKRGDFVPGIWVDAMDVISVKEAARFAKDYCIAGNGPIVLELATYRFVGHSVSDAGTSYRTREELTSARKTKDPIHNFRDRLIAAHLAKESDFGDIDKEVKKTLSNAVETAMASSVLPPEALYADLYANTEPQRIRGCTADEIVVQPHVSTDEIISKMTN</sequence>
<accession>A0A7E4W7M3</accession>
<keyword evidence="6 9" id="KW-0786">Thiamine pyrophosphate</keyword>
<evidence type="ECO:0000256" key="8">
    <source>
        <dbReference type="ARBA" id="ARBA00051231"/>
    </source>
</evidence>
<organism evidence="11 12">
    <name type="scientific">Panagrellus redivivus</name>
    <name type="common">Microworm</name>
    <dbReference type="NCBI Taxonomy" id="6233"/>
    <lineage>
        <taxon>Eukaryota</taxon>
        <taxon>Metazoa</taxon>
        <taxon>Ecdysozoa</taxon>
        <taxon>Nematoda</taxon>
        <taxon>Chromadorea</taxon>
        <taxon>Rhabditida</taxon>
        <taxon>Tylenchina</taxon>
        <taxon>Panagrolaimomorpha</taxon>
        <taxon>Panagrolaimoidea</taxon>
        <taxon>Panagrolaimidae</taxon>
        <taxon>Panagrellus</taxon>
    </lineage>
</organism>